<dbReference type="AlphaFoldDB" id="A4BEM7"/>
<dbReference type="STRING" id="314283.MED297_02502"/>
<dbReference type="GO" id="GO:0030170">
    <property type="term" value="F:pyridoxal phosphate binding"/>
    <property type="evidence" value="ECO:0007669"/>
    <property type="project" value="TreeGrafter"/>
</dbReference>
<evidence type="ECO:0000313" key="5">
    <source>
        <dbReference type="EMBL" id="EAR09454.1"/>
    </source>
</evidence>
<dbReference type="NCBIfam" id="TIGR04181">
    <property type="entry name" value="NHT_00031"/>
    <property type="match status" value="1"/>
</dbReference>
<reference evidence="5 6" key="1">
    <citation type="submission" date="2006-02" db="EMBL/GenBank/DDBJ databases">
        <authorList>
            <person name="Pinhassi J."/>
            <person name="Pedros-Alio C."/>
            <person name="Ferriera S."/>
            <person name="Johnson J."/>
            <person name="Kravitz S."/>
            <person name="Halpern A."/>
            <person name="Remington K."/>
            <person name="Beeson K."/>
            <person name="Tran B."/>
            <person name="Rogers Y.-H."/>
            <person name="Friedman R."/>
            <person name="Venter J.C."/>
        </authorList>
    </citation>
    <scope>NUCLEOTIDE SEQUENCE [LARGE SCALE GENOMIC DNA]</scope>
    <source>
        <strain evidence="5 6">MED297</strain>
    </source>
</reference>
<protein>
    <submittedName>
        <fullName evidence="5">Predicted pyridoxal phosphate-dependent enzyme</fullName>
    </submittedName>
</protein>
<evidence type="ECO:0000256" key="4">
    <source>
        <dbReference type="RuleBase" id="RU004508"/>
    </source>
</evidence>
<sequence length="388" mass="43135">MNLATEFIEHFRAAIPEGIVPLHEPEFYGNERTYVLDTLDSTFVSSVGRYVDQFESGMADFVDADYAVAVGNGTLGLHLLLTAMGVRHGDAVITQSLTFVATCNAILQSGASPILLDSAEDSLGLCPEQLKSYLTSETERDHKGVLRSRKTGLRVAAIMPMHVFGMPANLNAIQSVADEFLLPVVEDAAEALGTEFQGKRIGQHTKASVFSFNGNKIVTTGGGGMITTNDETLARRLKSLSTTAKQAHPYEFLHEETAFNYRLPNLNAALGCAQLEVLPERLSLKRDLTRHYQSFFSERDGELLLEPDYGRSNYWLNNIRLSSLKERDRFLEDTNQAGIQTRPLWRPMHMTPFLQPCERMTCPVAERSYEQIVSLPSSANLRQRLCIG</sequence>
<dbReference type="RefSeq" id="WP_008047104.1">
    <property type="nucleotide sequence ID" value="NZ_CH724153.1"/>
</dbReference>
<dbReference type="InterPro" id="IPR015422">
    <property type="entry name" value="PyrdxlP-dep_Trfase_small"/>
</dbReference>
<evidence type="ECO:0000256" key="2">
    <source>
        <dbReference type="PIRSR" id="PIRSR000390-1"/>
    </source>
</evidence>
<dbReference type="Gene3D" id="3.40.640.10">
    <property type="entry name" value="Type I PLP-dependent aspartate aminotransferase-like (Major domain)"/>
    <property type="match status" value="1"/>
</dbReference>
<feature type="active site" description="Proton acceptor" evidence="2">
    <location>
        <position position="216"/>
    </location>
</feature>
<evidence type="ECO:0000256" key="3">
    <source>
        <dbReference type="PIRSR" id="PIRSR000390-2"/>
    </source>
</evidence>
<keyword evidence="6" id="KW-1185">Reference proteome</keyword>
<dbReference type="EMBL" id="AAOE01000010">
    <property type="protein sequence ID" value="EAR09454.1"/>
    <property type="molecule type" value="Genomic_DNA"/>
</dbReference>
<accession>A4BEM7</accession>
<feature type="modified residue" description="N6-(pyridoxal phosphate)lysine" evidence="3">
    <location>
        <position position="216"/>
    </location>
</feature>
<dbReference type="GO" id="GO:0000271">
    <property type="term" value="P:polysaccharide biosynthetic process"/>
    <property type="evidence" value="ECO:0007669"/>
    <property type="project" value="TreeGrafter"/>
</dbReference>
<dbReference type="OrthoDB" id="9804264at2"/>
<name>A4BEM7_9GAMM</name>
<dbReference type="Proteomes" id="UP000005953">
    <property type="component" value="Unassembled WGS sequence"/>
</dbReference>
<dbReference type="Gene3D" id="3.90.1150.10">
    <property type="entry name" value="Aspartate Aminotransferase, domain 1"/>
    <property type="match status" value="1"/>
</dbReference>
<organism evidence="5 6">
    <name type="scientific">Reinekea blandensis MED297</name>
    <dbReference type="NCBI Taxonomy" id="314283"/>
    <lineage>
        <taxon>Bacteria</taxon>
        <taxon>Pseudomonadati</taxon>
        <taxon>Pseudomonadota</taxon>
        <taxon>Gammaproteobacteria</taxon>
        <taxon>Oceanospirillales</taxon>
        <taxon>Saccharospirillaceae</taxon>
        <taxon>Reinekea</taxon>
    </lineage>
</organism>
<evidence type="ECO:0000256" key="1">
    <source>
        <dbReference type="ARBA" id="ARBA00022898"/>
    </source>
</evidence>
<dbReference type="InterPro" id="IPR015421">
    <property type="entry name" value="PyrdxlP-dep_Trfase_major"/>
</dbReference>
<dbReference type="HOGENOM" id="CLU_033332_2_1_6"/>
<proteinExistence type="inferred from homology"/>
<dbReference type="InterPro" id="IPR000653">
    <property type="entry name" value="DegT/StrS_aminotransferase"/>
</dbReference>
<evidence type="ECO:0000313" key="6">
    <source>
        <dbReference type="Proteomes" id="UP000005953"/>
    </source>
</evidence>
<dbReference type="GO" id="GO:0008483">
    <property type="term" value="F:transaminase activity"/>
    <property type="evidence" value="ECO:0007669"/>
    <property type="project" value="TreeGrafter"/>
</dbReference>
<comment type="caution">
    <text evidence="5">The sequence shown here is derived from an EMBL/GenBank/DDBJ whole genome shotgun (WGS) entry which is preliminary data.</text>
</comment>
<dbReference type="PIRSF" id="PIRSF000390">
    <property type="entry name" value="PLP_StrS"/>
    <property type="match status" value="1"/>
</dbReference>
<dbReference type="PANTHER" id="PTHR30244:SF30">
    <property type="entry name" value="BLR5990 PROTEIN"/>
    <property type="match status" value="1"/>
</dbReference>
<dbReference type="SUPFAM" id="SSF53383">
    <property type="entry name" value="PLP-dependent transferases"/>
    <property type="match status" value="1"/>
</dbReference>
<comment type="similarity">
    <text evidence="4">Belongs to the DegT/DnrJ/EryC1 family.</text>
</comment>
<gene>
    <name evidence="5" type="ORF">MED297_02502</name>
</gene>
<dbReference type="PANTHER" id="PTHR30244">
    <property type="entry name" value="TRANSAMINASE"/>
    <property type="match status" value="1"/>
</dbReference>
<dbReference type="InterPro" id="IPR015424">
    <property type="entry name" value="PyrdxlP-dep_Trfase"/>
</dbReference>
<keyword evidence="1 3" id="KW-0663">Pyridoxal phosphate</keyword>
<dbReference type="Pfam" id="PF01041">
    <property type="entry name" value="DegT_DnrJ_EryC1"/>
    <property type="match status" value="1"/>
</dbReference>
<dbReference type="InterPro" id="IPR026385">
    <property type="entry name" value="LegC-like"/>
</dbReference>